<evidence type="ECO:0000259" key="5">
    <source>
        <dbReference type="Pfam" id="PF07589"/>
    </source>
</evidence>
<evidence type="ECO:0000313" key="8">
    <source>
        <dbReference type="Proteomes" id="UP000019812"/>
    </source>
</evidence>
<comment type="caution">
    <text evidence="7">The sequence shown here is derived from an EMBL/GenBank/DDBJ whole genome shotgun (WGS) entry which is preliminary data.</text>
</comment>
<dbReference type="NCBIfam" id="TIGR02595">
    <property type="entry name" value="PEP_CTERM"/>
    <property type="match status" value="1"/>
</dbReference>
<sequence precursor="true">MQFTSVLPALKRASAAAVGALGILASGAVYADSIAPTSFSASLGVGESVTITKTVTVTKETPTDALIDVMFVFDTTGSMGGAIAGAKAMAGGLLTSLGSFGSVASGVAFYNDPTFGLVKAPVDSVNATTVAAISGLGAGGGGDYPELGYDGISAAAAGGGWRAGSNRFIIALGDAGFKTLGGATLASTLAAIGGVSADVIGIDFCSSSGTCTLGPTFASSITGLGGSVFASSTTPAAIAAAITAGITASFATYSKVTVDDLGGGLPEISVSTVCTGADIGSCSGSDAVGSYDRSVDRVFTFDYTFTRVAAGDKDFVTFALVDDKIVARELDSFKTPEPATLVLMGMGLLGLGAARRRRSV</sequence>
<organism evidence="7 8">
    <name type="scientific">Candidatus Accumulibacter vicinus</name>
    <dbReference type="NCBI Taxonomy" id="2954382"/>
    <lineage>
        <taxon>Bacteria</taxon>
        <taxon>Pseudomonadati</taxon>
        <taxon>Pseudomonadota</taxon>
        <taxon>Betaproteobacteria</taxon>
        <taxon>Candidatus Accumulibacter</taxon>
    </lineage>
</organism>
<dbReference type="InterPro" id="IPR036465">
    <property type="entry name" value="vWFA_dom_sf"/>
</dbReference>
<dbReference type="Pfam" id="PF07589">
    <property type="entry name" value="PEP-CTERM"/>
    <property type="match status" value="1"/>
</dbReference>
<comment type="subcellular location">
    <subcellularLocation>
        <location evidence="1">Secreted</location>
    </subcellularLocation>
</comment>
<protein>
    <submittedName>
        <fullName evidence="7">PEP-CTERM motif protein</fullName>
    </submittedName>
</protein>
<dbReference type="EMBL" id="JDSS02000037">
    <property type="protein sequence ID" value="KFB66809.1"/>
    <property type="molecule type" value="Genomic_DNA"/>
</dbReference>
<dbReference type="Pfam" id="PF25106">
    <property type="entry name" value="VWA_4"/>
    <property type="match status" value="1"/>
</dbReference>
<feature type="domain" description="Hemicentin-1-like von Willebrand factor A" evidence="6">
    <location>
        <begin position="69"/>
        <end position="155"/>
    </location>
</feature>
<dbReference type="Gene3D" id="3.40.50.410">
    <property type="entry name" value="von Willebrand factor, type A domain"/>
    <property type="match status" value="1"/>
</dbReference>
<dbReference type="AlphaFoldDB" id="A0A084XWG5"/>
<gene>
    <name evidence="7" type="ORF">CAPSK01_003747</name>
</gene>
<feature type="chain" id="PRO_5001785520" evidence="4">
    <location>
        <begin position="32"/>
        <end position="360"/>
    </location>
</feature>
<accession>A0A084XWG5</accession>
<dbReference type="STRING" id="1457154.CAPSK01_003747"/>
<evidence type="ECO:0000313" key="7">
    <source>
        <dbReference type="EMBL" id="KFB66809.1"/>
    </source>
</evidence>
<feature type="domain" description="Ice-binding protein C-terminal" evidence="5">
    <location>
        <begin position="335"/>
        <end position="357"/>
    </location>
</feature>
<proteinExistence type="predicted"/>
<evidence type="ECO:0000256" key="3">
    <source>
        <dbReference type="ARBA" id="ARBA00022729"/>
    </source>
</evidence>
<evidence type="ECO:0000259" key="6">
    <source>
        <dbReference type="Pfam" id="PF25106"/>
    </source>
</evidence>
<feature type="signal peptide" evidence="4">
    <location>
        <begin position="1"/>
        <end position="31"/>
    </location>
</feature>
<dbReference type="RefSeq" id="WP_034929035.1">
    <property type="nucleotide sequence ID" value="NZ_JDSS02000037.1"/>
</dbReference>
<dbReference type="InterPro" id="IPR013424">
    <property type="entry name" value="Ice-binding_C"/>
</dbReference>
<name>A0A084XWG5_9PROT</name>
<evidence type="ECO:0000256" key="1">
    <source>
        <dbReference type="ARBA" id="ARBA00004613"/>
    </source>
</evidence>
<keyword evidence="2" id="KW-0964">Secreted</keyword>
<dbReference type="SUPFAM" id="SSF53300">
    <property type="entry name" value="vWA-like"/>
    <property type="match status" value="1"/>
</dbReference>
<evidence type="ECO:0000256" key="4">
    <source>
        <dbReference type="SAM" id="SignalP"/>
    </source>
</evidence>
<dbReference type="InterPro" id="IPR056861">
    <property type="entry name" value="HMCN1-like_VWA"/>
</dbReference>
<evidence type="ECO:0000256" key="2">
    <source>
        <dbReference type="ARBA" id="ARBA00022525"/>
    </source>
</evidence>
<dbReference type="Proteomes" id="UP000019812">
    <property type="component" value="Unassembled WGS sequence"/>
</dbReference>
<keyword evidence="3 4" id="KW-0732">Signal</keyword>
<reference evidence="7 8" key="1">
    <citation type="submission" date="2014-07" db="EMBL/GenBank/DDBJ databases">
        <title>Expanding our view of genomic diversity in Candidatus Accumulibacter clades.</title>
        <authorList>
            <person name="Skennerton C.T."/>
            <person name="Barr J.J."/>
            <person name="Slater F.R."/>
            <person name="Bond P.L."/>
            <person name="Tyson G.W."/>
        </authorList>
    </citation>
    <scope>NUCLEOTIDE SEQUENCE [LARGE SCALE GENOMIC DNA]</scope>
    <source>
        <strain evidence="8">SK-01</strain>
    </source>
</reference>